<dbReference type="EMBL" id="CP139725">
    <property type="protein sequence ID" value="WPZ23145.1"/>
    <property type="molecule type" value="Genomic_DNA"/>
</dbReference>
<organism evidence="1 2">
    <name type="scientific">Sulfitobacter faviae</name>
    <dbReference type="NCBI Taxonomy" id="1775881"/>
    <lineage>
        <taxon>Bacteria</taxon>
        <taxon>Pseudomonadati</taxon>
        <taxon>Pseudomonadota</taxon>
        <taxon>Alphaproteobacteria</taxon>
        <taxon>Rhodobacterales</taxon>
        <taxon>Roseobacteraceae</taxon>
        <taxon>Sulfitobacter</taxon>
    </lineage>
</organism>
<dbReference type="Proteomes" id="UP001326567">
    <property type="component" value="Chromosome"/>
</dbReference>
<name>A0ABZ0V5K1_9RHOB</name>
<reference evidence="1 2" key="1">
    <citation type="submission" date="2023-11" db="EMBL/GenBank/DDBJ databases">
        <title>From the Deep-Sea to the Surface: Bacterial Genomes Isolated from the Moytirra Hydrothermal Vent Plume.</title>
        <authorList>
            <person name="Major S.R."/>
        </authorList>
    </citation>
    <scope>NUCLEOTIDE SEQUENCE [LARGE SCALE GENOMIC DNA]</scope>
    <source>
        <strain evidence="1 2">OXR-9</strain>
    </source>
</reference>
<proteinExistence type="predicted"/>
<accession>A0ABZ0V5K1</accession>
<keyword evidence="2" id="KW-1185">Reference proteome</keyword>
<evidence type="ECO:0000313" key="1">
    <source>
        <dbReference type="EMBL" id="WPZ23145.1"/>
    </source>
</evidence>
<dbReference type="RefSeq" id="WP_322329621.1">
    <property type="nucleotide sequence ID" value="NZ_CP139725.1"/>
</dbReference>
<evidence type="ECO:0008006" key="3">
    <source>
        <dbReference type="Google" id="ProtNLM"/>
    </source>
</evidence>
<evidence type="ECO:0000313" key="2">
    <source>
        <dbReference type="Proteomes" id="UP001326567"/>
    </source>
</evidence>
<sequence length="98" mass="11104">MAGRGQLTDSAKAKMEAFLGRTATQTELRLYPYLQYVMMNNQRIDTNRINGEERQILSDLRSAGHIEGGASGLEMTREFWDFLGDILFDTYVAHRAAT</sequence>
<protein>
    <recommendedName>
        <fullName evidence="3">EcoEI R protein C-terminal domain-containing protein</fullName>
    </recommendedName>
</protein>
<gene>
    <name evidence="1" type="ORF">T7987_07910</name>
</gene>